<keyword evidence="2" id="KW-0560">Oxidoreductase</keyword>
<feature type="domain" description="Dehydrogenase E1 component" evidence="4">
    <location>
        <begin position="26"/>
        <end position="253"/>
    </location>
</feature>
<dbReference type="GO" id="GO:0006086">
    <property type="term" value="P:pyruvate decarboxylation to acetyl-CoA"/>
    <property type="evidence" value="ECO:0007669"/>
    <property type="project" value="TreeGrafter"/>
</dbReference>
<dbReference type="EMBL" id="BOOA01000043">
    <property type="protein sequence ID" value="GIH26666.1"/>
    <property type="molecule type" value="Genomic_DNA"/>
</dbReference>
<dbReference type="AlphaFoldDB" id="A0A919QD51"/>
<name>A0A919QD51_9ACTN</name>
<evidence type="ECO:0000256" key="1">
    <source>
        <dbReference type="ARBA" id="ARBA00001964"/>
    </source>
</evidence>
<comment type="cofactor">
    <cofactor evidence="1">
        <name>thiamine diphosphate</name>
        <dbReference type="ChEBI" id="CHEBI:58937"/>
    </cofactor>
</comment>
<dbReference type="SUPFAM" id="SSF52518">
    <property type="entry name" value="Thiamin diphosphate-binding fold (THDP-binding)"/>
    <property type="match status" value="1"/>
</dbReference>
<dbReference type="RefSeq" id="WP_204043335.1">
    <property type="nucleotide sequence ID" value="NZ_BOOA01000043.1"/>
</dbReference>
<dbReference type="GO" id="GO:0016624">
    <property type="term" value="F:oxidoreductase activity, acting on the aldehyde or oxo group of donors, disulfide as acceptor"/>
    <property type="evidence" value="ECO:0007669"/>
    <property type="project" value="InterPro"/>
</dbReference>
<dbReference type="InterPro" id="IPR029061">
    <property type="entry name" value="THDP-binding"/>
</dbReference>
<keyword evidence="3" id="KW-0786">Thiamine pyrophosphate</keyword>
<evidence type="ECO:0000259" key="4">
    <source>
        <dbReference type="Pfam" id="PF00676"/>
    </source>
</evidence>
<dbReference type="Pfam" id="PF00676">
    <property type="entry name" value="E1_dh"/>
    <property type="match status" value="1"/>
</dbReference>
<dbReference type="InterPro" id="IPR001017">
    <property type="entry name" value="DH_E1"/>
</dbReference>
<sequence>MTATDLCTDSTPKAGIARHDLDLLLLIRHFELALLDLFARGELNGTTHTCLGQEYVPVALAPLLQADDYVFSNHRGHGHYLARYEDPEGLLAEIMGREGAVCAGVGGSQHILRDRYLSTGVQGESLPVAAGAALHLRGSGALACVYIGDGTWGEGSVYEALNMAALWRLPLLVIVENNGIAQSTPTTRQLAGTIRDRAHGFGIRHHGVTSLDLTDIRADLTPLLQSVRTDSHPLVVEFVTHRLGPHSKGDDTRPPDQVRALPDWYRTAEPDPLVFATADEAARARVAGIVRDVAARPLSRWSPCG</sequence>
<dbReference type="CDD" id="cd02000">
    <property type="entry name" value="TPP_E1_PDC_ADC_BCADC"/>
    <property type="match status" value="1"/>
</dbReference>
<evidence type="ECO:0000256" key="3">
    <source>
        <dbReference type="ARBA" id="ARBA00023052"/>
    </source>
</evidence>
<accession>A0A919QD51</accession>
<dbReference type="PANTHER" id="PTHR11516">
    <property type="entry name" value="PYRUVATE DEHYDROGENASE E1 COMPONENT, ALPHA SUBUNIT BACTERIAL AND ORGANELLAR"/>
    <property type="match status" value="1"/>
</dbReference>
<proteinExistence type="predicted"/>
<organism evidence="5 6">
    <name type="scientific">Acrocarpospora phusangensis</name>
    <dbReference type="NCBI Taxonomy" id="1070424"/>
    <lineage>
        <taxon>Bacteria</taxon>
        <taxon>Bacillati</taxon>
        <taxon>Actinomycetota</taxon>
        <taxon>Actinomycetes</taxon>
        <taxon>Streptosporangiales</taxon>
        <taxon>Streptosporangiaceae</taxon>
        <taxon>Acrocarpospora</taxon>
    </lineage>
</organism>
<evidence type="ECO:0000256" key="2">
    <source>
        <dbReference type="ARBA" id="ARBA00023002"/>
    </source>
</evidence>
<protein>
    <submittedName>
        <fullName evidence="5">Dehydrogenase</fullName>
    </submittedName>
</protein>
<reference evidence="5" key="1">
    <citation type="submission" date="2021-01" db="EMBL/GenBank/DDBJ databases">
        <title>Whole genome shotgun sequence of Acrocarpospora phusangensis NBRC 108782.</title>
        <authorList>
            <person name="Komaki H."/>
            <person name="Tamura T."/>
        </authorList>
    </citation>
    <scope>NUCLEOTIDE SEQUENCE</scope>
    <source>
        <strain evidence="5">NBRC 108782</strain>
    </source>
</reference>
<comment type="caution">
    <text evidence="5">The sequence shown here is derived from an EMBL/GenBank/DDBJ whole genome shotgun (WGS) entry which is preliminary data.</text>
</comment>
<gene>
    <name evidence="5" type="ORF">Aph01nite_49760</name>
</gene>
<dbReference type="Proteomes" id="UP000640052">
    <property type="component" value="Unassembled WGS sequence"/>
</dbReference>
<dbReference type="GO" id="GO:0000287">
    <property type="term" value="F:magnesium ion binding"/>
    <property type="evidence" value="ECO:0007669"/>
    <property type="project" value="UniProtKB-ARBA"/>
</dbReference>
<keyword evidence="6" id="KW-1185">Reference proteome</keyword>
<dbReference type="PANTHER" id="PTHR11516:SF2">
    <property type="entry name" value="PYRUVATE DEHYDROGENASE ALPHA SUBUNIT"/>
    <property type="match status" value="1"/>
</dbReference>
<evidence type="ECO:0000313" key="5">
    <source>
        <dbReference type="EMBL" id="GIH26666.1"/>
    </source>
</evidence>
<evidence type="ECO:0000313" key="6">
    <source>
        <dbReference type="Proteomes" id="UP000640052"/>
    </source>
</evidence>
<dbReference type="Gene3D" id="3.40.50.970">
    <property type="match status" value="1"/>
</dbReference>
<dbReference type="InterPro" id="IPR050642">
    <property type="entry name" value="PDH_E1_Alpha_Subunit"/>
</dbReference>